<evidence type="ECO:0008006" key="4">
    <source>
        <dbReference type="Google" id="ProtNLM"/>
    </source>
</evidence>
<evidence type="ECO:0000256" key="1">
    <source>
        <dbReference type="ARBA" id="ARBA00023002"/>
    </source>
</evidence>
<comment type="caution">
    <text evidence="2">The sequence shown here is derived from an EMBL/GenBank/DDBJ whole genome shotgun (WGS) entry which is preliminary data.</text>
</comment>
<name>A0A8H3BSG5_9AGAM</name>
<dbReference type="EMBL" id="CAJMWY010001292">
    <property type="protein sequence ID" value="CAE6463732.1"/>
    <property type="molecule type" value="Genomic_DNA"/>
</dbReference>
<organism evidence="2 3">
    <name type="scientific">Rhizoctonia solani</name>
    <dbReference type="NCBI Taxonomy" id="456999"/>
    <lineage>
        <taxon>Eukaryota</taxon>
        <taxon>Fungi</taxon>
        <taxon>Dikarya</taxon>
        <taxon>Basidiomycota</taxon>
        <taxon>Agaricomycotina</taxon>
        <taxon>Agaricomycetes</taxon>
        <taxon>Cantharellales</taxon>
        <taxon>Ceratobasidiaceae</taxon>
        <taxon>Rhizoctonia</taxon>
    </lineage>
</organism>
<sequence length="520" mass="58244">MYLPRLVSTSKSTALTSQIFKQLKFTMTTPSFDDALVESLFPAPNFAAAFTNPAAPTPNAGITPESTATLRRLLIENHKRFHVFFNDRGFHNHLSHHLFAAYGIGAPPHVLQKAFDDHASYQRPAYQSPEPITQENWTKHLGNEHFYNAYMNFFNAEIKIHGVPATLEKYVLGEDANWGSGNPRMLDRFLSGVAHSMIHFGHSPEFGIDGMAVEGLAQTAVHESTLQHVFDASFFSKSDKTSNDLTTLTASLSPSNSAANGHVHSFSILARMLADDRLKADVACKKVYPLVRFEDVLKNVGGIIREYASVWTIDEDKKHIQERVEELNWFVTLLFGIGGWKKDRAFRADFFLVHLVTSNLFLPSILSLLKPKSQVDLMRAYFANALVWFVAEGRPALDVQGFFQSVTIDPKPNPDSKSFSEKEPEGNPWYTVLAHTLVHPDEHHVKAERSLAHGAALYGARPKGYFAHTRLKGAEYIDGSLFVRTAGLLMDALRWTYNPEARVEGIDEGNGWDRDGLGWE</sequence>
<evidence type="ECO:0000313" key="3">
    <source>
        <dbReference type="Proteomes" id="UP000663861"/>
    </source>
</evidence>
<reference evidence="2" key="1">
    <citation type="submission" date="2021-01" db="EMBL/GenBank/DDBJ databases">
        <authorList>
            <person name="Kaushik A."/>
        </authorList>
    </citation>
    <scope>NUCLEOTIDE SEQUENCE</scope>
    <source>
        <strain evidence="2">AG4-RS23</strain>
    </source>
</reference>
<keyword evidence="1" id="KW-0560">Oxidoreductase</keyword>
<accession>A0A8H3BSG5</accession>
<dbReference type="Proteomes" id="UP000663861">
    <property type="component" value="Unassembled WGS sequence"/>
</dbReference>
<dbReference type="PANTHER" id="PTHR35870">
    <property type="entry name" value="PROTEIN, PUTATIVE (AFU_ORTHOLOGUE AFUA_5G03330)-RELATED"/>
    <property type="match status" value="1"/>
</dbReference>
<dbReference type="InterPro" id="IPR025337">
    <property type="entry name" value="Questin_oxidase-like"/>
</dbReference>
<dbReference type="Pfam" id="PF14027">
    <property type="entry name" value="Questin_oxidase"/>
    <property type="match status" value="1"/>
</dbReference>
<gene>
    <name evidence="2" type="ORF">RDB_LOCUS72211</name>
</gene>
<dbReference type="PANTHER" id="PTHR35870:SF1">
    <property type="entry name" value="PROTEIN, PUTATIVE (AFU_ORTHOLOGUE AFUA_5G03330)-RELATED"/>
    <property type="match status" value="1"/>
</dbReference>
<protein>
    <recommendedName>
        <fullName evidence="4">Oxidoreductase AflY</fullName>
    </recommendedName>
</protein>
<proteinExistence type="predicted"/>
<dbReference type="GO" id="GO:0016491">
    <property type="term" value="F:oxidoreductase activity"/>
    <property type="evidence" value="ECO:0007669"/>
    <property type="project" value="UniProtKB-KW"/>
</dbReference>
<dbReference type="AlphaFoldDB" id="A0A8H3BSG5"/>
<evidence type="ECO:0000313" key="2">
    <source>
        <dbReference type="EMBL" id="CAE6463732.1"/>
    </source>
</evidence>